<keyword evidence="3" id="KW-1185">Reference proteome</keyword>
<evidence type="ECO:0000313" key="2">
    <source>
        <dbReference type="EMBL" id="KAF5387493.1"/>
    </source>
</evidence>
<dbReference type="Proteomes" id="UP000518752">
    <property type="component" value="Unassembled WGS sequence"/>
</dbReference>
<dbReference type="OrthoDB" id="2570975at2759"/>
<feature type="compositionally biased region" description="Basic residues" evidence="1">
    <location>
        <begin position="25"/>
        <end position="41"/>
    </location>
</feature>
<proteinExistence type="predicted"/>
<accession>A0A8H5HQ26</accession>
<sequence>MPGTPFRPRNFSLRPTENTPPVKGAAKRSSRIRKSGKKPTKSVKFDAERAKKKAQKNTLVRLNVVVYGNGNESADVEMKDAAGPSSPRVPKVVPVVLPRAFLQPSVCEPSDEAIAAATGSSYSGQTAAFVRDNLESMGSQSLKAVCSITAEVNHAVLPKEMDVVVNDTAASNYPTHMLAVYAPVPPKPENAPSSWVPPKTDIKLYPVHAIFMASHCAKLSAFPPSPTIATEFTPSSTPRTVTLPVRPLCLPSPSTFPTLLRHFYLRSQDALFESFLPSVPPLEFIENCTSEEQTQALAKVIGETYTPLALLKYAKTIQGVWQNACALGVFDDQLWNAIDACYEVILSALAIGTGNPRAVFVSKTSTPVA</sequence>
<name>A0A8H5HQ26_9AGAR</name>
<feature type="region of interest" description="Disordered" evidence="1">
    <location>
        <begin position="1"/>
        <end position="51"/>
    </location>
</feature>
<evidence type="ECO:0000256" key="1">
    <source>
        <dbReference type="SAM" id="MobiDB-lite"/>
    </source>
</evidence>
<protein>
    <recommendedName>
        <fullName evidence="4">Clp1</fullName>
    </recommendedName>
</protein>
<dbReference type="EMBL" id="JAACJN010000031">
    <property type="protein sequence ID" value="KAF5387493.1"/>
    <property type="molecule type" value="Genomic_DNA"/>
</dbReference>
<gene>
    <name evidence="2" type="ORF">D9757_006512</name>
</gene>
<organism evidence="2 3">
    <name type="scientific">Collybiopsis confluens</name>
    <dbReference type="NCBI Taxonomy" id="2823264"/>
    <lineage>
        <taxon>Eukaryota</taxon>
        <taxon>Fungi</taxon>
        <taxon>Dikarya</taxon>
        <taxon>Basidiomycota</taxon>
        <taxon>Agaricomycotina</taxon>
        <taxon>Agaricomycetes</taxon>
        <taxon>Agaricomycetidae</taxon>
        <taxon>Agaricales</taxon>
        <taxon>Marasmiineae</taxon>
        <taxon>Omphalotaceae</taxon>
        <taxon>Collybiopsis</taxon>
    </lineage>
</organism>
<evidence type="ECO:0008006" key="4">
    <source>
        <dbReference type="Google" id="ProtNLM"/>
    </source>
</evidence>
<evidence type="ECO:0000313" key="3">
    <source>
        <dbReference type="Proteomes" id="UP000518752"/>
    </source>
</evidence>
<reference evidence="2 3" key="1">
    <citation type="journal article" date="2020" name="ISME J.">
        <title>Uncovering the hidden diversity of litter-decomposition mechanisms in mushroom-forming fungi.</title>
        <authorList>
            <person name="Floudas D."/>
            <person name="Bentzer J."/>
            <person name="Ahren D."/>
            <person name="Johansson T."/>
            <person name="Persson P."/>
            <person name="Tunlid A."/>
        </authorList>
    </citation>
    <scope>NUCLEOTIDE SEQUENCE [LARGE SCALE GENOMIC DNA]</scope>
    <source>
        <strain evidence="2 3">CBS 406.79</strain>
    </source>
</reference>
<dbReference type="AlphaFoldDB" id="A0A8H5HQ26"/>
<comment type="caution">
    <text evidence="2">The sequence shown here is derived from an EMBL/GenBank/DDBJ whole genome shotgun (WGS) entry which is preliminary data.</text>
</comment>